<dbReference type="Proteomes" id="UP001595692">
    <property type="component" value="Unassembled WGS sequence"/>
</dbReference>
<feature type="region of interest" description="Disordered" evidence="1">
    <location>
        <begin position="1"/>
        <end position="54"/>
    </location>
</feature>
<name>A0ABV8CMJ6_9GAMM</name>
<sequence length="143" mass="15145">MVIGGPSSLTSASFGITTLPAKPAPTPEQQNQLQDAAQNAQTSRQGEQAAQQTAVRTAVVGVVETENRNDAIEAYVNSSNGSDGNNVELASPSSGRMMELYQQQQRADLVQNMQKNANSPLQQKMDEMTGLGSVSGNYVSTKV</sequence>
<evidence type="ECO:0000313" key="2">
    <source>
        <dbReference type="EMBL" id="MFC3913254.1"/>
    </source>
</evidence>
<reference evidence="3" key="1">
    <citation type="journal article" date="2019" name="Int. J. Syst. Evol. Microbiol.">
        <title>The Global Catalogue of Microorganisms (GCM) 10K type strain sequencing project: providing services to taxonomists for standard genome sequencing and annotation.</title>
        <authorList>
            <consortium name="The Broad Institute Genomics Platform"/>
            <consortium name="The Broad Institute Genome Sequencing Center for Infectious Disease"/>
            <person name="Wu L."/>
            <person name="Ma J."/>
        </authorList>
    </citation>
    <scope>NUCLEOTIDE SEQUENCE [LARGE SCALE GENOMIC DNA]</scope>
    <source>
        <strain evidence="3">CCUG 54939</strain>
    </source>
</reference>
<evidence type="ECO:0000256" key="1">
    <source>
        <dbReference type="SAM" id="MobiDB-lite"/>
    </source>
</evidence>
<accession>A0ABV8CMJ6</accession>
<keyword evidence="3" id="KW-1185">Reference proteome</keyword>
<dbReference type="RefSeq" id="WP_377151522.1">
    <property type="nucleotide sequence ID" value="NZ_JBHSAF010000006.1"/>
</dbReference>
<gene>
    <name evidence="2" type="ORF">ACFOSS_07235</name>
</gene>
<comment type="caution">
    <text evidence="2">The sequence shown here is derived from an EMBL/GenBank/DDBJ whole genome shotgun (WGS) entry which is preliminary data.</text>
</comment>
<feature type="compositionally biased region" description="Low complexity" evidence="1">
    <location>
        <begin position="29"/>
        <end position="54"/>
    </location>
</feature>
<evidence type="ECO:0000313" key="3">
    <source>
        <dbReference type="Proteomes" id="UP001595692"/>
    </source>
</evidence>
<dbReference type="EMBL" id="JBHSAF010000006">
    <property type="protein sequence ID" value="MFC3913254.1"/>
    <property type="molecule type" value="Genomic_DNA"/>
</dbReference>
<protein>
    <submittedName>
        <fullName evidence="2">Uncharacterized protein</fullName>
    </submittedName>
</protein>
<proteinExistence type="predicted"/>
<feature type="compositionally biased region" description="Polar residues" evidence="1">
    <location>
        <begin position="7"/>
        <end position="16"/>
    </location>
</feature>
<organism evidence="2 3">
    <name type="scientific">Pseudaeromonas sharmana</name>
    <dbReference type="NCBI Taxonomy" id="328412"/>
    <lineage>
        <taxon>Bacteria</taxon>
        <taxon>Pseudomonadati</taxon>
        <taxon>Pseudomonadota</taxon>
        <taxon>Gammaproteobacteria</taxon>
        <taxon>Aeromonadales</taxon>
        <taxon>Aeromonadaceae</taxon>
        <taxon>Pseudaeromonas</taxon>
    </lineage>
</organism>